<gene>
    <name evidence="5" type="ORF">ACFP1K_25075</name>
</gene>
<evidence type="ECO:0000313" key="6">
    <source>
        <dbReference type="Proteomes" id="UP001596137"/>
    </source>
</evidence>
<dbReference type="SUPFAM" id="SSF53613">
    <property type="entry name" value="Ribokinase-like"/>
    <property type="match status" value="1"/>
</dbReference>
<keyword evidence="6" id="KW-1185">Reference proteome</keyword>
<evidence type="ECO:0000259" key="4">
    <source>
        <dbReference type="Pfam" id="PF00294"/>
    </source>
</evidence>
<reference evidence="6" key="1">
    <citation type="journal article" date="2019" name="Int. J. Syst. Evol. Microbiol.">
        <title>The Global Catalogue of Microorganisms (GCM) 10K type strain sequencing project: providing services to taxonomists for standard genome sequencing and annotation.</title>
        <authorList>
            <consortium name="The Broad Institute Genomics Platform"/>
            <consortium name="The Broad Institute Genome Sequencing Center for Infectious Disease"/>
            <person name="Wu L."/>
            <person name="Ma J."/>
        </authorList>
    </citation>
    <scope>NUCLEOTIDE SEQUENCE [LARGE SCALE GENOMIC DNA]</scope>
    <source>
        <strain evidence="6">JCM 30346</strain>
    </source>
</reference>
<dbReference type="InterPro" id="IPR011611">
    <property type="entry name" value="PfkB_dom"/>
</dbReference>
<evidence type="ECO:0000313" key="5">
    <source>
        <dbReference type="EMBL" id="MFC6084454.1"/>
    </source>
</evidence>
<dbReference type="Gene3D" id="3.40.1190.20">
    <property type="match status" value="1"/>
</dbReference>
<name>A0ABW1NM50_9ACTN</name>
<dbReference type="EMBL" id="JBHSRF010000043">
    <property type="protein sequence ID" value="MFC6084454.1"/>
    <property type="molecule type" value="Genomic_DNA"/>
</dbReference>
<dbReference type="InterPro" id="IPR052700">
    <property type="entry name" value="Carb_kinase_PfkB-like"/>
</dbReference>
<accession>A0ABW1NM50</accession>
<dbReference type="Proteomes" id="UP001596137">
    <property type="component" value="Unassembled WGS sequence"/>
</dbReference>
<dbReference type="RefSeq" id="WP_380757533.1">
    <property type="nucleotide sequence ID" value="NZ_JBHSRF010000043.1"/>
</dbReference>
<feature type="domain" description="Carbohydrate kinase PfkB" evidence="4">
    <location>
        <begin position="3"/>
        <end position="305"/>
    </location>
</feature>
<dbReference type="PANTHER" id="PTHR43320:SF1">
    <property type="entry name" value="OS01G0105900 PROTEIN"/>
    <property type="match status" value="1"/>
</dbReference>
<evidence type="ECO:0000256" key="2">
    <source>
        <dbReference type="ARBA" id="ARBA00022679"/>
    </source>
</evidence>
<dbReference type="Pfam" id="PF00294">
    <property type="entry name" value="PfkB"/>
    <property type="match status" value="1"/>
</dbReference>
<sequence length="317" mass="31572">MAGLLIIGDVVTDVVARHRTPVAPGTDTEADIVLRAGGSGANTAAWAAHLGADARLLARAGYDTGSWHVAELARAGVRPHVRIDAGHPTAVVIAMVDAAGERTMLTTRGASRRIGPDDWDDALLDGVGRVHVSGYTLFAPPGLELVRLATRAALERGAPVSVDPASTGFLREFGPDRFLRETAAATLVVPNRDEALLLTGAPDAATAAEALSARYGTAAVKLGPSGALLAVGGTVVHHAPGTTVTGDAADSADAGDGKGVVDSTGAGDAFAAGTLAALLAGATAQEAVEAGCRAGAAAVTRVGGRPDSGRPVATAGR</sequence>
<comment type="caution">
    <text evidence="5">The sequence shown here is derived from an EMBL/GenBank/DDBJ whole genome shotgun (WGS) entry which is preliminary data.</text>
</comment>
<evidence type="ECO:0000256" key="1">
    <source>
        <dbReference type="ARBA" id="ARBA00010688"/>
    </source>
</evidence>
<keyword evidence="3 5" id="KW-0418">Kinase</keyword>
<keyword evidence="2 5" id="KW-0808">Transferase</keyword>
<organism evidence="5 6">
    <name type="scientific">Sphaerisporangium aureirubrum</name>
    <dbReference type="NCBI Taxonomy" id="1544736"/>
    <lineage>
        <taxon>Bacteria</taxon>
        <taxon>Bacillati</taxon>
        <taxon>Actinomycetota</taxon>
        <taxon>Actinomycetes</taxon>
        <taxon>Streptosporangiales</taxon>
        <taxon>Streptosporangiaceae</taxon>
        <taxon>Sphaerisporangium</taxon>
    </lineage>
</organism>
<protein>
    <submittedName>
        <fullName evidence="5">Carbohydrate kinase family protein</fullName>
        <ecNumber evidence="5">2.7.1.-</ecNumber>
    </submittedName>
</protein>
<evidence type="ECO:0000256" key="3">
    <source>
        <dbReference type="ARBA" id="ARBA00022777"/>
    </source>
</evidence>
<dbReference type="GO" id="GO:0016301">
    <property type="term" value="F:kinase activity"/>
    <property type="evidence" value="ECO:0007669"/>
    <property type="project" value="UniProtKB-KW"/>
</dbReference>
<proteinExistence type="inferred from homology"/>
<dbReference type="EC" id="2.7.1.-" evidence="5"/>
<dbReference type="PANTHER" id="PTHR43320">
    <property type="entry name" value="SUGAR KINASE"/>
    <property type="match status" value="1"/>
</dbReference>
<dbReference type="InterPro" id="IPR029056">
    <property type="entry name" value="Ribokinase-like"/>
</dbReference>
<comment type="similarity">
    <text evidence="1">Belongs to the carbohydrate kinase PfkB family.</text>
</comment>